<protein>
    <submittedName>
        <fullName evidence="2">GNAT family protein</fullName>
        <ecNumber evidence="2">2.-.-.-</ecNumber>
    </submittedName>
</protein>
<keyword evidence="2" id="KW-0808">Transferase</keyword>
<dbReference type="InterPro" id="IPR051531">
    <property type="entry name" value="N-acetyltransferase"/>
</dbReference>
<name>A0AAU7W5L4_9MICO</name>
<proteinExistence type="predicted"/>
<feature type="domain" description="N-acetyltransferase" evidence="1">
    <location>
        <begin position="16"/>
        <end position="181"/>
    </location>
</feature>
<gene>
    <name evidence="2" type="ORF">ABIQ69_13425</name>
</gene>
<dbReference type="InterPro" id="IPR032710">
    <property type="entry name" value="NTF2-like_dom_sf"/>
</dbReference>
<sequence length="325" mass="35798">MTEPFQPQFPILTERLALRPHRADDLDDLVEFHGDPEVVRFLPWPLRDREATRAALEVKLGQGELTEPGTWLVLAVEQRDTGTVIGEVLLKWASAEHRQGELGFALGRAHHGKGYAAEAAAAMLRLGFEQLGLHRISAVCLDDNEASAKLLRRLGFSEEGRVVDDLLFKGEWATRRIFGLTEDAWRSDEAGRDAAEIESLARCFLDAFSSAPGVDERMDALRRVMLADARIIRTGAAGTDSFDVESFLEPRRALLTDGTLTDFSEELRSGTVAVSGDVGHWFGRYAKAGVKDGARFTGGGSKSVQCVRTTEGWRISSVAWADDRS</sequence>
<dbReference type="EC" id="2.-.-.-" evidence="2"/>
<reference evidence="2" key="1">
    <citation type="submission" date="2024-05" db="EMBL/GenBank/DDBJ databases">
        <authorList>
            <person name="Yu L."/>
        </authorList>
    </citation>
    <scope>NUCLEOTIDE SEQUENCE</scope>
    <source>
        <strain evidence="2">G08B096</strain>
    </source>
</reference>
<accession>A0AAU7W5L4</accession>
<dbReference type="RefSeq" id="WP_350347626.1">
    <property type="nucleotide sequence ID" value="NZ_CP158374.1"/>
</dbReference>
<dbReference type="SUPFAM" id="SSF55729">
    <property type="entry name" value="Acyl-CoA N-acyltransferases (Nat)"/>
    <property type="match status" value="1"/>
</dbReference>
<evidence type="ECO:0000313" key="2">
    <source>
        <dbReference type="EMBL" id="XBX81604.1"/>
    </source>
</evidence>
<dbReference type="SUPFAM" id="SSF54427">
    <property type="entry name" value="NTF2-like"/>
    <property type="match status" value="1"/>
</dbReference>
<dbReference type="GO" id="GO:0016747">
    <property type="term" value="F:acyltransferase activity, transferring groups other than amino-acyl groups"/>
    <property type="evidence" value="ECO:0007669"/>
    <property type="project" value="InterPro"/>
</dbReference>
<dbReference type="AlphaFoldDB" id="A0AAU7W5L4"/>
<dbReference type="PANTHER" id="PTHR43792">
    <property type="entry name" value="GNAT FAMILY, PUTATIVE (AFU_ORTHOLOGUE AFUA_3G00765)-RELATED-RELATED"/>
    <property type="match status" value="1"/>
</dbReference>
<dbReference type="Pfam" id="PF13302">
    <property type="entry name" value="Acetyltransf_3"/>
    <property type="match status" value="1"/>
</dbReference>
<dbReference type="InterPro" id="IPR000182">
    <property type="entry name" value="GNAT_dom"/>
</dbReference>
<evidence type="ECO:0000259" key="1">
    <source>
        <dbReference type="PROSITE" id="PS51186"/>
    </source>
</evidence>
<organism evidence="2">
    <name type="scientific">Agromyces sp. G08B096</name>
    <dbReference type="NCBI Taxonomy" id="3156399"/>
    <lineage>
        <taxon>Bacteria</taxon>
        <taxon>Bacillati</taxon>
        <taxon>Actinomycetota</taxon>
        <taxon>Actinomycetes</taxon>
        <taxon>Micrococcales</taxon>
        <taxon>Microbacteriaceae</taxon>
        <taxon>Agromyces</taxon>
    </lineage>
</organism>
<dbReference type="PROSITE" id="PS51186">
    <property type="entry name" value="GNAT"/>
    <property type="match status" value="1"/>
</dbReference>
<dbReference type="EMBL" id="CP158374">
    <property type="protein sequence ID" value="XBX81604.1"/>
    <property type="molecule type" value="Genomic_DNA"/>
</dbReference>
<dbReference type="Gene3D" id="3.40.630.30">
    <property type="match status" value="1"/>
</dbReference>
<dbReference type="InterPro" id="IPR016181">
    <property type="entry name" value="Acyl_CoA_acyltransferase"/>
</dbReference>